<dbReference type="InterPro" id="IPR037359">
    <property type="entry name" value="NST/OST"/>
</dbReference>
<feature type="binding site" evidence="3">
    <location>
        <position position="36"/>
    </location>
    <ligand>
        <name>3'-phosphoadenylyl sulfate</name>
        <dbReference type="ChEBI" id="CHEBI:58339"/>
    </ligand>
</feature>
<dbReference type="PANTHER" id="PTHR10605:SF65">
    <property type="entry name" value="GH20068P"/>
    <property type="match status" value="1"/>
</dbReference>
<gene>
    <name evidence="6" type="ORF">BIW11_09787</name>
</gene>
<dbReference type="Pfam" id="PF00685">
    <property type="entry name" value="Sulfotransfer_1"/>
    <property type="match status" value="1"/>
</dbReference>
<dbReference type="STRING" id="418985.A0A1V9XJ22"/>
<organism evidence="6 7">
    <name type="scientific">Tropilaelaps mercedesae</name>
    <dbReference type="NCBI Taxonomy" id="418985"/>
    <lineage>
        <taxon>Eukaryota</taxon>
        <taxon>Metazoa</taxon>
        <taxon>Ecdysozoa</taxon>
        <taxon>Arthropoda</taxon>
        <taxon>Chelicerata</taxon>
        <taxon>Arachnida</taxon>
        <taxon>Acari</taxon>
        <taxon>Parasitiformes</taxon>
        <taxon>Mesostigmata</taxon>
        <taxon>Gamasina</taxon>
        <taxon>Dermanyssoidea</taxon>
        <taxon>Laelapidae</taxon>
        <taxon>Tropilaelaps</taxon>
    </lineage>
</organism>
<evidence type="ECO:0000313" key="7">
    <source>
        <dbReference type="Proteomes" id="UP000192247"/>
    </source>
</evidence>
<keyword evidence="1 6" id="KW-0808">Transferase</keyword>
<accession>A0A1V9XJ22</accession>
<feature type="region of interest" description="Disordered" evidence="4">
    <location>
        <begin position="173"/>
        <end position="212"/>
    </location>
</feature>
<evidence type="ECO:0000256" key="1">
    <source>
        <dbReference type="ARBA" id="ARBA00022679"/>
    </source>
</evidence>
<dbReference type="InParanoid" id="A0A1V9XJ22"/>
<dbReference type="OrthoDB" id="411451at2759"/>
<evidence type="ECO:0000259" key="5">
    <source>
        <dbReference type="Pfam" id="PF00685"/>
    </source>
</evidence>
<proteinExistence type="predicted"/>
<dbReference type="EMBL" id="MNPL01010090">
    <property type="protein sequence ID" value="OQR73352.1"/>
    <property type="molecule type" value="Genomic_DNA"/>
</dbReference>
<dbReference type="InterPro" id="IPR000863">
    <property type="entry name" value="Sulfotransferase_dom"/>
</dbReference>
<dbReference type="Gene3D" id="3.40.50.300">
    <property type="entry name" value="P-loop containing nucleotide triphosphate hydrolases"/>
    <property type="match status" value="1"/>
</dbReference>
<dbReference type="Proteomes" id="UP000192247">
    <property type="component" value="Unassembled WGS sequence"/>
</dbReference>
<dbReference type="PANTHER" id="PTHR10605">
    <property type="entry name" value="HEPARAN SULFATE SULFOTRANSFERASE"/>
    <property type="match status" value="1"/>
</dbReference>
<evidence type="ECO:0000256" key="2">
    <source>
        <dbReference type="ARBA" id="ARBA00023180"/>
    </source>
</evidence>
<dbReference type="SUPFAM" id="SSF52540">
    <property type="entry name" value="P-loop containing nucleoside triphosphate hydrolases"/>
    <property type="match status" value="1"/>
</dbReference>
<reference evidence="6 7" key="1">
    <citation type="journal article" date="2017" name="Gigascience">
        <title>Draft genome of the honey bee ectoparasitic mite, Tropilaelaps mercedesae, is shaped by the parasitic life history.</title>
        <authorList>
            <person name="Dong X."/>
            <person name="Armstrong S.D."/>
            <person name="Xia D."/>
            <person name="Makepeace B.L."/>
            <person name="Darby A.C."/>
            <person name="Kadowaki T."/>
        </authorList>
    </citation>
    <scope>NUCLEOTIDE SEQUENCE [LARGE SCALE GENOMIC DNA]</scope>
    <source>
        <strain evidence="6">Wuxi-XJTLU</strain>
    </source>
</reference>
<dbReference type="AlphaFoldDB" id="A0A1V9XJ22"/>
<evidence type="ECO:0000256" key="4">
    <source>
        <dbReference type="SAM" id="MobiDB-lite"/>
    </source>
</evidence>
<dbReference type="InterPro" id="IPR027417">
    <property type="entry name" value="P-loop_NTPase"/>
</dbReference>
<evidence type="ECO:0000256" key="3">
    <source>
        <dbReference type="PIRSR" id="PIRSR637359-2"/>
    </source>
</evidence>
<feature type="domain" description="Sulfotransferase" evidence="5">
    <location>
        <begin position="16"/>
        <end position="133"/>
    </location>
</feature>
<evidence type="ECO:0000313" key="6">
    <source>
        <dbReference type="EMBL" id="OQR73352.1"/>
    </source>
</evidence>
<sequence length="212" mass="24084">MTRITIEKSPAYFVTDRVPERMWAMNSSLRLLLIVRDPVVRLVSDYAQLAENRRMRRESAHKDNKNKVPQFEQVVLTPEGRVNTDYRPVGTSIYAVYFRRWLAYFPRRQIHVIDGDRLVREPFPEVQKVEAFLADAKDSGSTQSPKPDRGEMRRCAFIRALIGSPCRSPIAPASAYSGVGPRSSVGTFSEADVPRGVRAPSQRRAPLPAERL</sequence>
<dbReference type="GO" id="GO:0008467">
    <property type="term" value="F:[heparan sulfate]-glucosamine 3-sulfotransferase activity"/>
    <property type="evidence" value="ECO:0007669"/>
    <property type="project" value="TreeGrafter"/>
</dbReference>
<comment type="caution">
    <text evidence="6">The sequence shown here is derived from an EMBL/GenBank/DDBJ whole genome shotgun (WGS) entry which is preliminary data.</text>
</comment>
<name>A0A1V9XJ22_9ACAR</name>
<keyword evidence="7" id="KW-1185">Reference proteome</keyword>
<protein>
    <submittedName>
        <fullName evidence="6">Heparan sulfate glucosamine 3-O-sulfotransferase 5-like</fullName>
    </submittedName>
</protein>
<feature type="binding site" evidence="3">
    <location>
        <position position="44"/>
    </location>
    <ligand>
        <name>3'-phosphoadenylyl sulfate</name>
        <dbReference type="ChEBI" id="CHEBI:58339"/>
    </ligand>
</feature>
<keyword evidence="2" id="KW-0325">Glycoprotein</keyword>